<dbReference type="Gene3D" id="1.10.510.10">
    <property type="entry name" value="Transferase(Phosphotransferase) domain 1"/>
    <property type="match status" value="1"/>
</dbReference>
<evidence type="ECO:0000256" key="5">
    <source>
        <dbReference type="ARBA" id="ARBA00022777"/>
    </source>
</evidence>
<evidence type="ECO:0000256" key="4">
    <source>
        <dbReference type="ARBA" id="ARBA00022741"/>
    </source>
</evidence>
<evidence type="ECO:0000313" key="10">
    <source>
        <dbReference type="EMBL" id="RKH44007.1"/>
    </source>
</evidence>
<proteinExistence type="predicted"/>
<dbReference type="PROSITE" id="PS50011">
    <property type="entry name" value="PROTEIN_KINASE_DOM"/>
    <property type="match status" value="1"/>
</dbReference>
<dbReference type="GO" id="GO:0005524">
    <property type="term" value="F:ATP binding"/>
    <property type="evidence" value="ECO:0007669"/>
    <property type="project" value="UniProtKB-UniRule"/>
</dbReference>
<name>A0A3A8NI03_9BACT</name>
<dbReference type="PROSITE" id="PS00108">
    <property type="entry name" value="PROTEIN_KINASE_ST"/>
    <property type="match status" value="1"/>
</dbReference>
<keyword evidence="3" id="KW-0808">Transferase</keyword>
<feature type="compositionally biased region" description="Low complexity" evidence="8">
    <location>
        <begin position="348"/>
        <end position="370"/>
    </location>
</feature>
<dbReference type="CDD" id="cd14014">
    <property type="entry name" value="STKc_PknB_like"/>
    <property type="match status" value="1"/>
</dbReference>
<feature type="region of interest" description="Disordered" evidence="8">
    <location>
        <begin position="309"/>
        <end position="422"/>
    </location>
</feature>
<reference evidence="11" key="1">
    <citation type="submission" date="2018-09" db="EMBL/GenBank/DDBJ databases">
        <authorList>
            <person name="Livingstone P.G."/>
            <person name="Whitworth D.E."/>
        </authorList>
    </citation>
    <scope>NUCLEOTIDE SEQUENCE [LARGE SCALE GENOMIC DNA]</scope>
    <source>
        <strain evidence="11">CA040B</strain>
    </source>
</reference>
<evidence type="ECO:0000256" key="3">
    <source>
        <dbReference type="ARBA" id="ARBA00022679"/>
    </source>
</evidence>
<evidence type="ECO:0000313" key="11">
    <source>
        <dbReference type="Proteomes" id="UP000273405"/>
    </source>
</evidence>
<sequence>MAAPCPHCGSTEGQDHLCAAQSLQLLGQVLDGRYKIESVLGQGGMGMVFRATQTSVQRPVAVKTLNPSLAAAPQFFERFRREAEIASRLRHPNVITIFDFGRAADGTCYYVMELLKGESLKELVKREGPMTLRRAVNLMEQATLGLAHAHDEGCVHRDLKPHNIMVQALDGRDFVKVLDFGLVKALEQDEEEQLTSTGQVLGTPQYMPPEQAGGESVDQRSDLYSMAGVLYFCLTGSSPYGANTVRKALTAALTQPVPPVNSKRQGAPVPPELDAFFAKALSAEKEDRFQNAQEFIDALLDSVQDLSPEELDARPTGGAAGAERGTGSRSRPGAGGSGSRAGSGSKLGSGSRAGRAPGPGTGASARSASRVGMAPPRGTTPAGSQAAPRASSIGSPPLSPANRARASAARAEPVAPPPPPGMSAGKKVALLAVPLVLLGAGVAVVMSRGGGETPPAPVVMTPPKAPVAAPPSRVQDEPPATAPPQALPQDVTVEFVSTPPGAAIFDGDAQIGTTPTKLMLPRAKSTVLRFKLAGHQDMERTLNYSRSADTTAQRVEVRLDPVRTAPSRPSKPSKPSNGSDPGIGVFE</sequence>
<dbReference type="EC" id="2.7.11.1" evidence="1"/>
<evidence type="ECO:0000256" key="2">
    <source>
        <dbReference type="ARBA" id="ARBA00022527"/>
    </source>
</evidence>
<feature type="binding site" evidence="7">
    <location>
        <position position="63"/>
    </location>
    <ligand>
        <name>ATP</name>
        <dbReference type="ChEBI" id="CHEBI:30616"/>
    </ligand>
</feature>
<keyword evidence="6 7" id="KW-0067">ATP-binding</keyword>
<dbReference type="FunFam" id="1.10.510.10:FF:000021">
    <property type="entry name" value="Serine/threonine protein kinase"/>
    <property type="match status" value="1"/>
</dbReference>
<keyword evidence="4 7" id="KW-0547">Nucleotide-binding</keyword>
<feature type="region of interest" description="Disordered" evidence="8">
    <location>
        <begin position="452"/>
        <end position="486"/>
    </location>
</feature>
<feature type="region of interest" description="Disordered" evidence="8">
    <location>
        <begin position="541"/>
        <end position="587"/>
    </location>
</feature>
<evidence type="ECO:0000256" key="7">
    <source>
        <dbReference type="PROSITE-ProRule" id="PRU10141"/>
    </source>
</evidence>
<dbReference type="InterPro" id="IPR011009">
    <property type="entry name" value="Kinase-like_dom_sf"/>
</dbReference>
<gene>
    <name evidence="10" type="ORF">D7X12_11585</name>
</gene>
<dbReference type="InterPro" id="IPR000719">
    <property type="entry name" value="Prot_kinase_dom"/>
</dbReference>
<dbReference type="PANTHER" id="PTHR43289">
    <property type="entry name" value="MITOGEN-ACTIVATED PROTEIN KINASE KINASE KINASE 20-RELATED"/>
    <property type="match status" value="1"/>
</dbReference>
<evidence type="ECO:0000256" key="1">
    <source>
        <dbReference type="ARBA" id="ARBA00012513"/>
    </source>
</evidence>
<feature type="compositionally biased region" description="Low complexity" evidence="8">
    <location>
        <begin position="314"/>
        <end position="332"/>
    </location>
</feature>
<dbReference type="AlphaFoldDB" id="A0A3A8NI03"/>
<dbReference type="InterPro" id="IPR008271">
    <property type="entry name" value="Ser/Thr_kinase_AS"/>
</dbReference>
<accession>A0A3A8NI03</accession>
<dbReference type="Pfam" id="PF00069">
    <property type="entry name" value="Pkinase"/>
    <property type="match status" value="1"/>
</dbReference>
<dbReference type="RefSeq" id="WP_120625333.1">
    <property type="nucleotide sequence ID" value="NZ_RAWG01000057.1"/>
</dbReference>
<organism evidence="10 11">
    <name type="scientific">Corallococcus sicarius</name>
    <dbReference type="NCBI Taxonomy" id="2316726"/>
    <lineage>
        <taxon>Bacteria</taxon>
        <taxon>Pseudomonadati</taxon>
        <taxon>Myxococcota</taxon>
        <taxon>Myxococcia</taxon>
        <taxon>Myxococcales</taxon>
        <taxon>Cystobacterineae</taxon>
        <taxon>Myxococcaceae</taxon>
        <taxon>Corallococcus</taxon>
    </lineage>
</organism>
<dbReference type="Gene3D" id="3.30.200.20">
    <property type="entry name" value="Phosphorylase Kinase, domain 1"/>
    <property type="match status" value="1"/>
</dbReference>
<dbReference type="OrthoDB" id="5488032at2"/>
<dbReference type="PROSITE" id="PS00107">
    <property type="entry name" value="PROTEIN_KINASE_ATP"/>
    <property type="match status" value="1"/>
</dbReference>
<evidence type="ECO:0000256" key="6">
    <source>
        <dbReference type="ARBA" id="ARBA00022840"/>
    </source>
</evidence>
<dbReference type="SMART" id="SM00220">
    <property type="entry name" value="S_TKc"/>
    <property type="match status" value="1"/>
</dbReference>
<dbReference type="EMBL" id="RAWG01000057">
    <property type="protein sequence ID" value="RKH44007.1"/>
    <property type="molecule type" value="Genomic_DNA"/>
</dbReference>
<dbReference type="Proteomes" id="UP000273405">
    <property type="component" value="Unassembled WGS sequence"/>
</dbReference>
<feature type="compositionally biased region" description="Low complexity" evidence="8">
    <location>
        <begin position="566"/>
        <end position="587"/>
    </location>
</feature>
<keyword evidence="5 10" id="KW-0418">Kinase</keyword>
<dbReference type="SUPFAM" id="SSF56112">
    <property type="entry name" value="Protein kinase-like (PK-like)"/>
    <property type="match status" value="1"/>
</dbReference>
<keyword evidence="11" id="KW-1185">Reference proteome</keyword>
<evidence type="ECO:0000259" key="9">
    <source>
        <dbReference type="PROSITE" id="PS50011"/>
    </source>
</evidence>
<dbReference type="GO" id="GO:0004674">
    <property type="term" value="F:protein serine/threonine kinase activity"/>
    <property type="evidence" value="ECO:0007669"/>
    <property type="project" value="UniProtKB-KW"/>
</dbReference>
<feature type="compositionally biased region" description="Gly residues" evidence="8">
    <location>
        <begin position="333"/>
        <end position="347"/>
    </location>
</feature>
<keyword evidence="2 10" id="KW-0723">Serine/threonine-protein kinase</keyword>
<dbReference type="PANTHER" id="PTHR43289:SF6">
    <property type="entry name" value="SERINE_THREONINE-PROTEIN KINASE NEKL-3"/>
    <property type="match status" value="1"/>
</dbReference>
<comment type="caution">
    <text evidence="10">The sequence shown here is derived from an EMBL/GenBank/DDBJ whole genome shotgun (WGS) entry which is preliminary data.</text>
</comment>
<evidence type="ECO:0000256" key="8">
    <source>
        <dbReference type="SAM" id="MobiDB-lite"/>
    </source>
</evidence>
<feature type="compositionally biased region" description="Polar residues" evidence="8">
    <location>
        <begin position="542"/>
        <end position="553"/>
    </location>
</feature>
<feature type="compositionally biased region" description="Low complexity" evidence="8">
    <location>
        <begin position="400"/>
        <end position="413"/>
    </location>
</feature>
<protein>
    <recommendedName>
        <fullName evidence="1">non-specific serine/threonine protein kinase</fullName>
        <ecNumber evidence="1">2.7.11.1</ecNumber>
    </recommendedName>
</protein>
<feature type="domain" description="Protein kinase" evidence="9">
    <location>
        <begin position="34"/>
        <end position="300"/>
    </location>
</feature>
<dbReference type="InterPro" id="IPR017441">
    <property type="entry name" value="Protein_kinase_ATP_BS"/>
</dbReference>